<evidence type="ECO:0000313" key="2">
    <source>
        <dbReference type="Proteomes" id="UP000231414"/>
    </source>
</evidence>
<proteinExistence type="predicted"/>
<gene>
    <name evidence="1" type="ORF">COT52_00095</name>
</gene>
<dbReference type="EMBL" id="PEYW01000001">
    <property type="protein sequence ID" value="PIS21165.1"/>
    <property type="molecule type" value="Genomic_DNA"/>
</dbReference>
<dbReference type="AlphaFoldDB" id="A0A2H0X8K0"/>
<reference evidence="2" key="1">
    <citation type="submission" date="2017-09" db="EMBL/GenBank/DDBJ databases">
        <title>Depth-based differentiation of microbial function through sediment-hosted aquifers and enrichment of novel symbionts in the deep terrestrial subsurface.</title>
        <authorList>
            <person name="Probst A.J."/>
            <person name="Ladd B."/>
            <person name="Jarett J.K."/>
            <person name="Geller-Mcgrath D.E."/>
            <person name="Sieber C.M.K."/>
            <person name="Emerson J.B."/>
            <person name="Anantharaman K."/>
            <person name="Thomas B.C."/>
            <person name="Malmstrom R."/>
            <person name="Stieglmeier M."/>
            <person name="Klingl A."/>
            <person name="Woyke T."/>
            <person name="Ryan C.M."/>
            <person name="Banfield J.F."/>
        </authorList>
    </citation>
    <scope>NUCLEOTIDE SEQUENCE [LARGE SCALE GENOMIC DNA]</scope>
</reference>
<evidence type="ECO:0000313" key="1">
    <source>
        <dbReference type="EMBL" id="PIS21165.1"/>
    </source>
</evidence>
<dbReference type="Proteomes" id="UP000231414">
    <property type="component" value="Unassembled WGS sequence"/>
</dbReference>
<accession>A0A2H0X8K0</accession>
<organism evidence="1 2">
    <name type="scientific">candidate division WWE3 bacterium CG08_land_8_20_14_0_20_43_13</name>
    <dbReference type="NCBI Taxonomy" id="1975087"/>
    <lineage>
        <taxon>Bacteria</taxon>
        <taxon>Katanobacteria</taxon>
    </lineage>
</organism>
<protein>
    <submittedName>
        <fullName evidence="1">Uncharacterized protein</fullName>
    </submittedName>
</protein>
<name>A0A2H0X8K0_UNCKA</name>
<comment type="caution">
    <text evidence="1">The sequence shown here is derived from an EMBL/GenBank/DDBJ whole genome shotgun (WGS) entry which is preliminary data.</text>
</comment>
<sequence length="78" mass="8619">METAEEIVGLMNGANTATQAVNLAIGYLSQNPKLIQNAAFFNALESALAGTDERAQRYQNEVLAIIPEEQRRMVFFTN</sequence>